<evidence type="ECO:0000256" key="3">
    <source>
        <dbReference type="ARBA" id="ARBA00001947"/>
    </source>
</evidence>
<dbReference type="GO" id="GO:0008652">
    <property type="term" value="P:amino acid biosynthetic process"/>
    <property type="evidence" value="ECO:0007669"/>
    <property type="project" value="UniProtKB-KW"/>
</dbReference>
<evidence type="ECO:0000259" key="12">
    <source>
        <dbReference type="Pfam" id="PF01761"/>
    </source>
</evidence>
<dbReference type="EC" id="4.2.3.4" evidence="14"/>
<keyword evidence="7" id="KW-0862">Zinc</keyword>
<dbReference type="GO" id="GO:0009073">
    <property type="term" value="P:aromatic amino acid family biosynthetic process"/>
    <property type="evidence" value="ECO:0007669"/>
    <property type="project" value="UniProtKB-KW"/>
</dbReference>
<gene>
    <name evidence="14" type="primary">aroB_1</name>
    <name evidence="14" type="ORF">Pla133_07100</name>
</gene>
<dbReference type="KEGG" id="pbap:Pla133_07100"/>
<comment type="cofactor">
    <cofactor evidence="1">
        <name>NAD(+)</name>
        <dbReference type="ChEBI" id="CHEBI:57540"/>
    </cofactor>
</comment>
<dbReference type="CDD" id="cd08195">
    <property type="entry name" value="DHQS"/>
    <property type="match status" value="1"/>
</dbReference>
<dbReference type="PANTHER" id="PTHR43622">
    <property type="entry name" value="3-DEHYDROQUINATE SYNTHASE"/>
    <property type="match status" value="1"/>
</dbReference>
<evidence type="ECO:0000256" key="2">
    <source>
        <dbReference type="ARBA" id="ARBA00001941"/>
    </source>
</evidence>
<dbReference type="InterPro" id="IPR030960">
    <property type="entry name" value="DHQS/DOIS_N"/>
</dbReference>
<dbReference type="AlphaFoldDB" id="A0A518BF82"/>
<dbReference type="EMBL" id="CP036287">
    <property type="protein sequence ID" value="QDU65645.1"/>
    <property type="molecule type" value="Genomic_DNA"/>
</dbReference>
<dbReference type="GO" id="GO:0000166">
    <property type="term" value="F:nucleotide binding"/>
    <property type="evidence" value="ECO:0007669"/>
    <property type="project" value="UniProtKB-KW"/>
</dbReference>
<keyword evidence="9" id="KW-0057">Aromatic amino acid biosynthesis</keyword>
<organism evidence="14 15">
    <name type="scientific">Engelhardtia mirabilis</name>
    <dbReference type="NCBI Taxonomy" id="2528011"/>
    <lineage>
        <taxon>Bacteria</taxon>
        <taxon>Pseudomonadati</taxon>
        <taxon>Planctomycetota</taxon>
        <taxon>Planctomycetia</taxon>
        <taxon>Planctomycetia incertae sedis</taxon>
        <taxon>Engelhardtia</taxon>
    </lineage>
</organism>
<dbReference type="Proteomes" id="UP000316921">
    <property type="component" value="Chromosome"/>
</dbReference>
<dbReference type="InterPro" id="IPR030963">
    <property type="entry name" value="DHQ_synth_fam"/>
</dbReference>
<comment type="cofactor">
    <cofactor evidence="3">
        <name>Zn(2+)</name>
        <dbReference type="ChEBI" id="CHEBI:29105"/>
    </cofactor>
</comment>
<dbReference type="InterPro" id="IPR056179">
    <property type="entry name" value="DHQS_C"/>
</dbReference>
<keyword evidence="5" id="KW-0479">Metal-binding</keyword>
<evidence type="ECO:0000313" key="14">
    <source>
        <dbReference type="EMBL" id="QDU65645.1"/>
    </source>
</evidence>
<sequence length="391" mass="41587">MSTLGSGSTPISPTHRAALGFTVQVPREDSYSVLLEAGLVHRTGSELARRCDARRHVVLTDERVADLHLEALLAGYRRAGLSEPDLLTVTPGEGSKTIAVFGDLLERLARMGFDRRGLLVCFGGGVISDLGGFVASAYMRGVRYANVPTTLIGQLDASVGGKVAVDSPQAKNLYGAFHHPVAVLIDPRLLATLGPRDFRSGIAEAIKVAVIASPQLFARLQAGADRLRAGDVDELAAVVHEAARLKMELIARDPYEADLRRPLNFGHTLGHPLETDRAYVGVRHGEAVAVGMAVATQLARSRGTIDEDDASAILDLLAVYGLDDPVGPVDGPGAVARLAEIRMIRGGALNFVLPRRIGDVEIVADLDEAELLAAFERRAAEIVQPAVEARA</sequence>
<keyword evidence="8" id="KW-0520">NAD</keyword>
<name>A0A518BF82_9BACT</name>
<keyword evidence="4" id="KW-0028">Amino-acid biosynthesis</keyword>
<evidence type="ECO:0000313" key="15">
    <source>
        <dbReference type="Proteomes" id="UP000316921"/>
    </source>
</evidence>
<evidence type="ECO:0000256" key="5">
    <source>
        <dbReference type="ARBA" id="ARBA00022723"/>
    </source>
</evidence>
<protein>
    <submittedName>
        <fullName evidence="14">3-dehydroquinate synthase</fullName>
        <ecNumber evidence="14">4.2.3.4</ecNumber>
    </submittedName>
</protein>
<dbReference type="Pfam" id="PF24621">
    <property type="entry name" value="DHQS_C"/>
    <property type="match status" value="1"/>
</dbReference>
<dbReference type="Pfam" id="PF01761">
    <property type="entry name" value="DHQ_synthase"/>
    <property type="match status" value="1"/>
</dbReference>
<keyword evidence="15" id="KW-1185">Reference proteome</keyword>
<dbReference type="GO" id="GO:0003856">
    <property type="term" value="F:3-dehydroquinate synthase activity"/>
    <property type="evidence" value="ECO:0007669"/>
    <property type="project" value="UniProtKB-EC"/>
</dbReference>
<evidence type="ECO:0000256" key="1">
    <source>
        <dbReference type="ARBA" id="ARBA00001911"/>
    </source>
</evidence>
<evidence type="ECO:0000256" key="7">
    <source>
        <dbReference type="ARBA" id="ARBA00022833"/>
    </source>
</evidence>
<accession>A0A518BF82</accession>
<evidence type="ECO:0000256" key="4">
    <source>
        <dbReference type="ARBA" id="ARBA00022605"/>
    </source>
</evidence>
<dbReference type="InterPro" id="IPR050071">
    <property type="entry name" value="Dehydroquinate_synthase"/>
</dbReference>
<comment type="cofactor">
    <cofactor evidence="2">
        <name>Co(2+)</name>
        <dbReference type="ChEBI" id="CHEBI:48828"/>
    </cofactor>
</comment>
<keyword evidence="6" id="KW-0547">Nucleotide-binding</keyword>
<dbReference type="GO" id="GO:0046872">
    <property type="term" value="F:metal ion binding"/>
    <property type="evidence" value="ECO:0007669"/>
    <property type="project" value="UniProtKB-KW"/>
</dbReference>
<evidence type="ECO:0000256" key="8">
    <source>
        <dbReference type="ARBA" id="ARBA00023027"/>
    </source>
</evidence>
<evidence type="ECO:0000256" key="9">
    <source>
        <dbReference type="ARBA" id="ARBA00023141"/>
    </source>
</evidence>
<dbReference type="Gene3D" id="1.20.1090.10">
    <property type="entry name" value="Dehydroquinate synthase-like - alpha domain"/>
    <property type="match status" value="1"/>
</dbReference>
<evidence type="ECO:0000256" key="6">
    <source>
        <dbReference type="ARBA" id="ARBA00022741"/>
    </source>
</evidence>
<proteinExistence type="predicted"/>
<keyword evidence="10 14" id="KW-0456">Lyase</keyword>
<dbReference type="Gene3D" id="3.40.50.1970">
    <property type="match status" value="1"/>
</dbReference>
<evidence type="ECO:0000259" key="13">
    <source>
        <dbReference type="Pfam" id="PF24621"/>
    </source>
</evidence>
<dbReference type="PANTHER" id="PTHR43622:SF7">
    <property type="entry name" value="3-DEHYDROQUINATE SYNTHASE, CHLOROPLASTIC"/>
    <property type="match status" value="1"/>
</dbReference>
<keyword evidence="11" id="KW-0170">Cobalt</keyword>
<evidence type="ECO:0000256" key="11">
    <source>
        <dbReference type="ARBA" id="ARBA00023285"/>
    </source>
</evidence>
<feature type="domain" description="3-dehydroquinate synthase C-terminal" evidence="13">
    <location>
        <begin position="201"/>
        <end position="325"/>
    </location>
</feature>
<dbReference type="RefSeq" id="WP_145062457.1">
    <property type="nucleotide sequence ID" value="NZ_CP036287.1"/>
</dbReference>
<feature type="domain" description="3-dehydroquinate synthase N-terminal" evidence="12">
    <location>
        <begin position="87"/>
        <end position="199"/>
    </location>
</feature>
<reference evidence="14 15" key="1">
    <citation type="submission" date="2019-02" db="EMBL/GenBank/DDBJ databases">
        <title>Deep-cultivation of Planctomycetes and their phenomic and genomic characterization uncovers novel biology.</title>
        <authorList>
            <person name="Wiegand S."/>
            <person name="Jogler M."/>
            <person name="Boedeker C."/>
            <person name="Pinto D."/>
            <person name="Vollmers J."/>
            <person name="Rivas-Marin E."/>
            <person name="Kohn T."/>
            <person name="Peeters S.H."/>
            <person name="Heuer A."/>
            <person name="Rast P."/>
            <person name="Oberbeckmann S."/>
            <person name="Bunk B."/>
            <person name="Jeske O."/>
            <person name="Meyerdierks A."/>
            <person name="Storesund J.E."/>
            <person name="Kallscheuer N."/>
            <person name="Luecker S."/>
            <person name="Lage O.M."/>
            <person name="Pohl T."/>
            <person name="Merkel B.J."/>
            <person name="Hornburger P."/>
            <person name="Mueller R.-W."/>
            <person name="Bruemmer F."/>
            <person name="Labrenz M."/>
            <person name="Spormann A.M."/>
            <person name="Op den Camp H."/>
            <person name="Overmann J."/>
            <person name="Amann R."/>
            <person name="Jetten M.S.M."/>
            <person name="Mascher T."/>
            <person name="Medema M.H."/>
            <person name="Devos D.P."/>
            <person name="Kaster A.-K."/>
            <person name="Ovreas L."/>
            <person name="Rohde M."/>
            <person name="Galperin M.Y."/>
            <person name="Jogler C."/>
        </authorList>
    </citation>
    <scope>NUCLEOTIDE SEQUENCE [LARGE SCALE GENOMIC DNA]</scope>
    <source>
        <strain evidence="14 15">Pla133</strain>
    </source>
</reference>
<dbReference type="SUPFAM" id="SSF56796">
    <property type="entry name" value="Dehydroquinate synthase-like"/>
    <property type="match status" value="1"/>
</dbReference>
<evidence type="ECO:0000256" key="10">
    <source>
        <dbReference type="ARBA" id="ARBA00023239"/>
    </source>
</evidence>
<dbReference type="FunFam" id="3.40.50.1970:FF:000007">
    <property type="entry name" value="Pentafunctional AROM polypeptide"/>
    <property type="match status" value="1"/>
</dbReference>
<dbReference type="PIRSF" id="PIRSF001455">
    <property type="entry name" value="DHQ_synth"/>
    <property type="match status" value="1"/>
</dbReference>